<comment type="caution">
    <text evidence="1">The sequence shown here is derived from an EMBL/GenBank/DDBJ whole genome shotgun (WGS) entry which is preliminary data.</text>
</comment>
<evidence type="ECO:0008006" key="3">
    <source>
        <dbReference type="Google" id="ProtNLM"/>
    </source>
</evidence>
<proteinExistence type="predicted"/>
<evidence type="ECO:0000313" key="1">
    <source>
        <dbReference type="EMBL" id="MDC8757230.1"/>
    </source>
</evidence>
<dbReference type="InterPro" id="IPR041916">
    <property type="entry name" value="Anti_sigma_zinc_sf"/>
</dbReference>
<dbReference type="EMBL" id="JAQQXR010000002">
    <property type="protein sequence ID" value="MDC8757230.1"/>
    <property type="molecule type" value="Genomic_DNA"/>
</dbReference>
<dbReference type="RefSeq" id="WP_273669914.1">
    <property type="nucleotide sequence ID" value="NZ_JAQQXR010000002.1"/>
</dbReference>
<evidence type="ECO:0000313" key="2">
    <source>
        <dbReference type="Proteomes" id="UP001221208"/>
    </source>
</evidence>
<organism evidence="1 2">
    <name type="scientific">Janthinobacterium fluminis</name>
    <dbReference type="NCBI Taxonomy" id="2987524"/>
    <lineage>
        <taxon>Bacteria</taxon>
        <taxon>Pseudomonadati</taxon>
        <taxon>Pseudomonadota</taxon>
        <taxon>Betaproteobacteria</taxon>
        <taxon>Burkholderiales</taxon>
        <taxon>Oxalobacteraceae</taxon>
        <taxon>Janthinobacterium</taxon>
    </lineage>
</organism>
<accession>A0ABT5JXS0</accession>
<dbReference type="Proteomes" id="UP001221208">
    <property type="component" value="Unassembled WGS sequence"/>
</dbReference>
<keyword evidence="2" id="KW-1185">Reference proteome</keyword>
<dbReference type="Gene3D" id="1.10.10.1320">
    <property type="entry name" value="Anti-sigma factor, zinc-finger domain"/>
    <property type="match status" value="1"/>
</dbReference>
<sequence>MTFSDETLMAFADGELDEANRHAVEAALRRDPAVAHKVAQFQALRVAVCAAYAPVLEETLPPRLLRLLRPLPAAKVVQLDAVRAAKGGRSAPPAKAGAAWRWSWIEWTAVALALVAGVGVGRFILPDWAADREAAVAGADGALMARGELAQALSEQTAGIGPVGAKVAIGISFVSNQGVYCRSFVMDGAGQDLAGLACRSGAQWAIPVLLQQTKRAMPADRQWTMQEAPSAVQEAIERRIDSAALDSKAEQEALRKDWHR</sequence>
<reference evidence="1 2" key="1">
    <citation type="submission" date="2022-10" db="EMBL/GenBank/DDBJ databases">
        <title>Janthinobacterium sp. hw3 Genome sequencing.</title>
        <authorList>
            <person name="Park S."/>
        </authorList>
    </citation>
    <scope>NUCLEOTIDE SEQUENCE [LARGE SCALE GENOMIC DNA]</scope>
    <source>
        <strain evidence="2">hw3</strain>
    </source>
</reference>
<protein>
    <recommendedName>
        <fullName evidence="3">Anti-sigma factor</fullName>
    </recommendedName>
</protein>
<gene>
    <name evidence="1" type="ORF">OIK44_06470</name>
</gene>
<name>A0ABT5JXS0_9BURK</name>